<dbReference type="Gene3D" id="1.50.10.10">
    <property type="match status" value="1"/>
</dbReference>
<comment type="caution">
    <text evidence="3">The sequence shown here is derived from an EMBL/GenBank/DDBJ whole genome shotgun (WGS) entry which is preliminary data.</text>
</comment>
<evidence type="ECO:0000259" key="1">
    <source>
        <dbReference type="Pfam" id="PF00723"/>
    </source>
</evidence>
<dbReference type="Pfam" id="PF00723">
    <property type="entry name" value="Glyco_hydro_15"/>
    <property type="match status" value="1"/>
</dbReference>
<dbReference type="RefSeq" id="WP_086652216.1">
    <property type="nucleotide sequence ID" value="NZ_JOMQ01000077.1"/>
</dbReference>
<evidence type="ECO:0000313" key="4">
    <source>
        <dbReference type="Proteomes" id="UP000196086"/>
    </source>
</evidence>
<dbReference type="InterPro" id="IPR012341">
    <property type="entry name" value="6hp_glycosidase-like_sf"/>
</dbReference>
<keyword evidence="3" id="KW-0378">Hydrolase</keyword>
<dbReference type="GO" id="GO:0005975">
    <property type="term" value="P:carbohydrate metabolic process"/>
    <property type="evidence" value="ECO:0007669"/>
    <property type="project" value="InterPro"/>
</dbReference>
<proteinExistence type="predicted"/>
<dbReference type="InterPro" id="IPR045582">
    <property type="entry name" value="Trehalase-like_N"/>
</dbReference>
<feature type="domain" description="Trehalase-like N-terminal" evidence="2">
    <location>
        <begin position="23"/>
        <end position="96"/>
    </location>
</feature>
<dbReference type="PANTHER" id="PTHR31616">
    <property type="entry name" value="TREHALASE"/>
    <property type="match status" value="1"/>
</dbReference>
<sequence length="604" mass="67386">MTKVASGQKDDRLVPQRTTGYLPLEDYGALGDGRSVALSGTDGSIDWWGVPNLDSPPLFDRLLDANKGGYFSIQPTDPFSVERHYLQDSNVLVTFFHTQSGSAKLTESLNSSYAGRLPWSELARRVEGINGQISFRFSIFFSTRDDTASPYFSKIGDFPVFHIKDVLGLFLHSESINSKSSDEGISGHFTISEGERKLLAIVAGQSEPLVIPTIADIDGRIDISHHAWQEWVKIISYDGIYRDAFVRSALSLKFLLFSPSGAIAAAATTSLPEKIGNNKNYDYRYAWVRDAGYTINAFLAINAQAEAKAAFTWLLERLQQHGSHVCYTLAGDLVDEVYETNLAGYRNSRPVVTGNLAASQHQHGIYGDIFGTAWCFVSKGNILDPCSAELLSHLADECADNWRQKDAGIWELPENHHYTSSKISCWQALARAVELADCGQLPTTCRERWGRERDRIEQWIEENCWSDRQQAYVMYPGCEKLDASLALAVQFRYPTTERLSLTMDALDRELGAGPFHYRYSEVDKEEGCFLACSFWIAEAKAHLGQNDDAARRLDNLVKALDRGVGIWSEMVDPKDLSWLGNIPQGLTHLAFITALETLSEKSQA</sequence>
<reference evidence="3 4" key="1">
    <citation type="submission" date="2014-06" db="EMBL/GenBank/DDBJ databases">
        <authorList>
            <person name="Ju J."/>
            <person name="Zhang J."/>
        </authorList>
    </citation>
    <scope>NUCLEOTIDE SEQUENCE [LARGE SCALE GENOMIC DNA]</scope>
    <source>
        <strain evidence="3 4">DsW_47</strain>
    </source>
</reference>
<dbReference type="PANTHER" id="PTHR31616:SF0">
    <property type="entry name" value="GLUCAN 1,4-ALPHA-GLUCOSIDASE"/>
    <property type="match status" value="1"/>
</dbReference>
<gene>
    <name evidence="3" type="ORF">HK14_14620</name>
</gene>
<protein>
    <submittedName>
        <fullName evidence="3">Glycoside hydrolase family 15</fullName>
    </submittedName>
</protein>
<dbReference type="Proteomes" id="UP000196086">
    <property type="component" value="Unassembled WGS sequence"/>
</dbReference>
<feature type="domain" description="GH15-like" evidence="1">
    <location>
        <begin position="239"/>
        <end position="542"/>
    </location>
</feature>
<dbReference type="SUPFAM" id="SSF48208">
    <property type="entry name" value="Six-hairpin glycosidases"/>
    <property type="match status" value="1"/>
</dbReference>
<dbReference type="GO" id="GO:0004553">
    <property type="term" value="F:hydrolase activity, hydrolyzing O-glycosyl compounds"/>
    <property type="evidence" value="ECO:0007669"/>
    <property type="project" value="TreeGrafter"/>
</dbReference>
<name>A0A1Z5YRI6_9PROT</name>
<dbReference type="AlphaFoldDB" id="A0A1Z5YRI6"/>
<evidence type="ECO:0000313" key="3">
    <source>
        <dbReference type="EMBL" id="OUI99105.1"/>
    </source>
</evidence>
<dbReference type="Pfam" id="PF19291">
    <property type="entry name" value="TREH_N"/>
    <property type="match status" value="1"/>
</dbReference>
<dbReference type="InterPro" id="IPR011613">
    <property type="entry name" value="GH15-like"/>
</dbReference>
<organism evidence="3 4">
    <name type="scientific">Acetobacter cibinongensis</name>
    <dbReference type="NCBI Taxonomy" id="146475"/>
    <lineage>
        <taxon>Bacteria</taxon>
        <taxon>Pseudomonadati</taxon>
        <taxon>Pseudomonadota</taxon>
        <taxon>Alphaproteobacteria</taxon>
        <taxon>Acetobacterales</taxon>
        <taxon>Acetobacteraceae</taxon>
        <taxon>Acetobacter</taxon>
    </lineage>
</organism>
<accession>A0A1Z5YRI6</accession>
<dbReference type="EMBL" id="JOMQ01000077">
    <property type="protein sequence ID" value="OUI99105.1"/>
    <property type="molecule type" value="Genomic_DNA"/>
</dbReference>
<dbReference type="OrthoDB" id="3902805at2"/>
<evidence type="ECO:0000259" key="2">
    <source>
        <dbReference type="Pfam" id="PF19291"/>
    </source>
</evidence>
<dbReference type="InterPro" id="IPR008928">
    <property type="entry name" value="6-hairpin_glycosidase_sf"/>
</dbReference>